<evidence type="ECO:0000313" key="3">
    <source>
        <dbReference type="EMBL" id="AHH11395.1"/>
    </source>
</evidence>
<dbReference type="Pfam" id="PF25882">
    <property type="entry name" value="Plasmid_parti_C"/>
    <property type="match status" value="1"/>
</dbReference>
<dbReference type="NCBIfam" id="NF033725">
    <property type="entry name" value="borfam_49"/>
    <property type="match status" value="1"/>
</dbReference>
<organism evidence="3">
    <name type="scientific">Borrelia coriaceae ATCC 43381</name>
    <dbReference type="NCBI Taxonomy" id="1408429"/>
    <lineage>
        <taxon>Bacteria</taxon>
        <taxon>Pseudomonadati</taxon>
        <taxon>Spirochaetota</taxon>
        <taxon>Spirochaetia</taxon>
        <taxon>Spirochaetales</taxon>
        <taxon>Borreliaceae</taxon>
        <taxon>Borrelia</taxon>
    </lineage>
</organism>
<keyword evidence="3" id="KW-0614">Plasmid</keyword>
<dbReference type="InterPro" id="IPR058550">
    <property type="entry name" value="Plasmid_parti_N"/>
</dbReference>
<dbReference type="InterPro" id="IPR058551">
    <property type="entry name" value="Plasmid_parti_C"/>
</dbReference>
<dbReference type="AlphaFoldDB" id="W5SWX1"/>
<feature type="domain" description="Plasmid partition protein putative N-terminal" evidence="1">
    <location>
        <begin position="12"/>
        <end position="117"/>
    </location>
</feature>
<geneLocation type="plasmid" evidence="3">
    <name>unnamed</name>
</geneLocation>
<name>W5SWX1_9SPIR</name>
<dbReference type="HOGENOM" id="CLU_111029_0_0_12"/>
<reference evidence="3" key="1">
    <citation type="submission" date="2013-04" db="EMBL/GenBank/DDBJ databases">
        <title>Comparative Genomics of Relapsing Fever Spirochetes.</title>
        <authorList>
            <person name="Schwan T.G."/>
            <person name="Raffel S.J."/>
            <person name="Porcella S.F."/>
            <person name="Martens C.A."/>
            <person name="Bruno D.P."/>
            <person name="Ricklefs S.M."/>
            <person name="Barbian K.B."/>
        </authorList>
    </citation>
    <scope>NUCLEOTIDE SEQUENCE</scope>
    <source>
        <strain evidence="3">Co53</strain>
        <plasmid evidence="3">unnamed</plasmid>
    </source>
</reference>
<dbReference type="EMBL" id="CP005752">
    <property type="protein sequence ID" value="AHH11395.1"/>
    <property type="molecule type" value="Genomic_DNA"/>
</dbReference>
<dbReference type="RefSeq" id="WP_025408680.1">
    <property type="nucleotide sequence ID" value="NZ_CP005752.1"/>
</dbReference>
<proteinExistence type="predicted"/>
<evidence type="ECO:0000259" key="1">
    <source>
        <dbReference type="Pfam" id="PF01672"/>
    </source>
</evidence>
<feature type="domain" description="Plasmid partition protein putative C-terminal" evidence="2">
    <location>
        <begin position="119"/>
        <end position="169"/>
    </location>
</feature>
<accession>W5SWX1</accession>
<evidence type="ECO:0000259" key="2">
    <source>
        <dbReference type="Pfam" id="PF25882"/>
    </source>
</evidence>
<sequence>MQKKNIILNDREQNLSTKDNKIKYEAYKNQLRAILLNEIEDRIKIMKILYEIKENKLYKIDGYINFNSFLEDFVIARTQAFKYLKIYKEILKGTLDLEELKKEGIKGVLKKIKISQKSKENPIKPLRFQLKSQDSYDFYKRNAKFTSFLMDKLFSNKRDLIEEFMKEFKSLKG</sequence>
<gene>
    <name evidence="3" type="ORF">BCO_0019401</name>
</gene>
<protein>
    <submittedName>
        <fullName evidence="3">Putative plasmid partition protein</fullName>
    </submittedName>
</protein>
<dbReference type="InterPro" id="IPR002596">
    <property type="entry name" value="Plasmid_parti"/>
</dbReference>
<dbReference type="Pfam" id="PF01672">
    <property type="entry name" value="Plasmid_parti_N"/>
    <property type="match status" value="1"/>
</dbReference>
<dbReference type="OrthoDB" id="352041at2"/>